<dbReference type="Pfam" id="PF13581">
    <property type="entry name" value="HATPase_c_2"/>
    <property type="match status" value="1"/>
</dbReference>
<reference evidence="4" key="1">
    <citation type="journal article" date="2019" name="Int. J. Syst. Evol. Microbiol.">
        <title>The Global Catalogue of Microorganisms (GCM) 10K type strain sequencing project: providing services to taxonomists for standard genome sequencing and annotation.</title>
        <authorList>
            <consortium name="The Broad Institute Genomics Platform"/>
            <consortium name="The Broad Institute Genome Sequencing Center for Infectious Disease"/>
            <person name="Wu L."/>
            <person name="Ma J."/>
        </authorList>
    </citation>
    <scope>NUCLEOTIDE SEQUENCE [LARGE SCALE GENOMIC DNA]</scope>
    <source>
        <strain evidence="4">JCM 4542</strain>
    </source>
</reference>
<comment type="caution">
    <text evidence="3">The sequence shown here is derived from an EMBL/GenBank/DDBJ whole genome shotgun (WGS) entry which is preliminary data.</text>
</comment>
<evidence type="ECO:0000259" key="2">
    <source>
        <dbReference type="Pfam" id="PF13581"/>
    </source>
</evidence>
<dbReference type="EMBL" id="BAAASL010000008">
    <property type="protein sequence ID" value="GAA2716039.1"/>
    <property type="molecule type" value="Genomic_DNA"/>
</dbReference>
<keyword evidence="1" id="KW-0723">Serine/threonine-protein kinase</keyword>
<name>A0ABP6G528_9ACTN</name>
<dbReference type="CDD" id="cd16936">
    <property type="entry name" value="HATPase_RsbW-like"/>
    <property type="match status" value="1"/>
</dbReference>
<keyword evidence="4" id="KW-1185">Reference proteome</keyword>
<evidence type="ECO:0000313" key="3">
    <source>
        <dbReference type="EMBL" id="GAA2716039.1"/>
    </source>
</evidence>
<dbReference type="InterPro" id="IPR050267">
    <property type="entry name" value="Anti-sigma-factor_SerPK"/>
</dbReference>
<dbReference type="InterPro" id="IPR003594">
    <property type="entry name" value="HATPase_dom"/>
</dbReference>
<evidence type="ECO:0000256" key="1">
    <source>
        <dbReference type="ARBA" id="ARBA00022527"/>
    </source>
</evidence>
<dbReference type="PANTHER" id="PTHR35526">
    <property type="entry name" value="ANTI-SIGMA-F FACTOR RSBW-RELATED"/>
    <property type="match status" value="1"/>
</dbReference>
<keyword evidence="1" id="KW-0418">Kinase</keyword>
<feature type="domain" description="Histidine kinase/HSP90-like ATPase" evidence="2">
    <location>
        <begin position="15"/>
        <end position="119"/>
    </location>
</feature>
<dbReference type="RefSeq" id="WP_344435248.1">
    <property type="nucleotide sequence ID" value="NZ_BAAASL010000008.1"/>
</dbReference>
<dbReference type="InterPro" id="IPR036890">
    <property type="entry name" value="HATPase_C_sf"/>
</dbReference>
<dbReference type="Proteomes" id="UP001500886">
    <property type="component" value="Unassembled WGS sequence"/>
</dbReference>
<accession>A0ABP6G528</accession>
<evidence type="ECO:0000313" key="4">
    <source>
        <dbReference type="Proteomes" id="UP001500886"/>
    </source>
</evidence>
<dbReference type="SUPFAM" id="SSF55874">
    <property type="entry name" value="ATPase domain of HSP90 chaperone/DNA topoisomerase II/histidine kinase"/>
    <property type="match status" value="1"/>
</dbReference>
<organism evidence="3 4">
    <name type="scientific">Streptomyces luteosporeus</name>
    <dbReference type="NCBI Taxonomy" id="173856"/>
    <lineage>
        <taxon>Bacteria</taxon>
        <taxon>Bacillati</taxon>
        <taxon>Actinomycetota</taxon>
        <taxon>Actinomycetes</taxon>
        <taxon>Kitasatosporales</taxon>
        <taxon>Streptomycetaceae</taxon>
        <taxon>Streptomyces</taxon>
    </lineage>
</organism>
<sequence>MLTKSPAVTHRWRHTARSVPLARAELRKVLADWRLAAIEDESLVALSELLTNAVVHARVPRDRRIETRFEHPDRDTVRISVDDADPTHPHPGRGLALVAALSSSWGVSGRNGVGKRVWAVLRAERPA</sequence>
<gene>
    <name evidence="3" type="ORF">GCM10010315_26320</name>
</gene>
<dbReference type="Gene3D" id="3.30.565.10">
    <property type="entry name" value="Histidine kinase-like ATPase, C-terminal domain"/>
    <property type="match status" value="1"/>
</dbReference>
<proteinExistence type="predicted"/>
<protein>
    <recommendedName>
        <fullName evidence="2">Histidine kinase/HSP90-like ATPase domain-containing protein</fullName>
    </recommendedName>
</protein>
<keyword evidence="1" id="KW-0808">Transferase</keyword>
<dbReference type="PANTHER" id="PTHR35526:SF3">
    <property type="entry name" value="ANTI-SIGMA-F FACTOR RSBW"/>
    <property type="match status" value="1"/>
</dbReference>